<keyword evidence="2" id="KW-1185">Reference proteome</keyword>
<sequence length="63" mass="7757">MKDLRYYEHKEDEYVVIYDYTSDKEKPFLVEIKIAGHRHEERFDRFFKALRAFNDGVQLLKTN</sequence>
<evidence type="ECO:0000313" key="2">
    <source>
        <dbReference type="Proteomes" id="UP000246196"/>
    </source>
</evidence>
<dbReference type="Proteomes" id="UP000246196">
    <property type="component" value="Segment"/>
</dbReference>
<accession>A0A2S1GT82</accession>
<dbReference type="KEGG" id="vg:55608134"/>
<dbReference type="EMBL" id="MH059638">
    <property type="protein sequence ID" value="AWD92594.1"/>
    <property type="molecule type" value="Genomic_DNA"/>
</dbReference>
<evidence type="ECO:0000313" key="1">
    <source>
        <dbReference type="EMBL" id="AWD92594.1"/>
    </source>
</evidence>
<reference evidence="1 2" key="1">
    <citation type="submission" date="2018-03" db="EMBL/GenBank/DDBJ databases">
        <title>Phage therapy in agriculture - a green tech approach to combat plant pathogenic bacteria.</title>
        <authorList>
            <person name="Carstens A.B."/>
            <person name="Djurhuus A.M."/>
            <person name="Hansen L.H."/>
        </authorList>
    </citation>
    <scope>NUCLEOTIDE SEQUENCE [LARGE SCALE GENOMIC DNA]</scope>
</reference>
<organism evidence="1 2">
    <name type="scientific">Pectobacterium phage Nepra</name>
    <dbReference type="NCBI Taxonomy" id="2163635"/>
    <lineage>
        <taxon>Viruses</taxon>
        <taxon>Duplodnaviria</taxon>
        <taxon>Heunggongvirae</taxon>
        <taxon>Uroviricota</taxon>
        <taxon>Caudoviricetes</taxon>
        <taxon>Schitoviridae</taxon>
        <taxon>Cbunavirus</taxon>
        <taxon>Cbunavirus nepra</taxon>
    </lineage>
</organism>
<protein>
    <submittedName>
        <fullName evidence="1">Uncharacterized protein</fullName>
    </submittedName>
</protein>
<dbReference type="RefSeq" id="YP_009837931.1">
    <property type="nucleotide sequence ID" value="NC_048704.1"/>
</dbReference>
<dbReference type="GeneID" id="55608134"/>
<proteinExistence type="predicted"/>
<name>A0A2S1GT82_9CAUD</name>